<dbReference type="NCBIfam" id="NF005752">
    <property type="entry name" value="PRK07576.1"/>
    <property type="match status" value="1"/>
</dbReference>
<gene>
    <name evidence="3" type="ORF">ACFQND_25215</name>
</gene>
<dbReference type="Gene3D" id="3.40.50.720">
    <property type="entry name" value="NAD(P)-binding Rossmann-like Domain"/>
    <property type="match status" value="1"/>
</dbReference>
<dbReference type="RefSeq" id="WP_371438796.1">
    <property type="nucleotide sequence ID" value="NZ_JBHSRS010000084.1"/>
</dbReference>
<evidence type="ECO:0000313" key="4">
    <source>
        <dbReference type="Proteomes" id="UP001596270"/>
    </source>
</evidence>
<dbReference type="PRINTS" id="PR00081">
    <property type="entry name" value="GDHRDH"/>
</dbReference>
<name>A0ABW1U4G5_9BURK</name>
<comment type="caution">
    <text evidence="3">The sequence shown here is derived from an EMBL/GenBank/DDBJ whole genome shotgun (WGS) entry which is preliminary data.</text>
</comment>
<dbReference type="InterPro" id="IPR036291">
    <property type="entry name" value="NAD(P)-bd_dom_sf"/>
</dbReference>
<keyword evidence="4" id="KW-1185">Reference proteome</keyword>
<keyword evidence="2" id="KW-0560">Oxidoreductase</keyword>
<dbReference type="CDD" id="cd05369">
    <property type="entry name" value="TER_DECR_SDR_a"/>
    <property type="match status" value="1"/>
</dbReference>
<dbReference type="PANTHER" id="PTHR43296:SF2">
    <property type="entry name" value="PEROXISOMAL 2,4-DIENOYL-COA REDUCTASE [(3E)-ENOYL-COA-PRODUCING]"/>
    <property type="match status" value="1"/>
</dbReference>
<protein>
    <submittedName>
        <fullName evidence="3">SDR family oxidoreductase</fullName>
    </submittedName>
</protein>
<dbReference type="InterPro" id="IPR045017">
    <property type="entry name" value="DECR2-like"/>
</dbReference>
<dbReference type="Pfam" id="PF13561">
    <property type="entry name" value="adh_short_C2"/>
    <property type="match status" value="1"/>
</dbReference>
<dbReference type="SUPFAM" id="SSF51735">
    <property type="entry name" value="NAD(P)-binding Rossmann-fold domains"/>
    <property type="match status" value="1"/>
</dbReference>
<evidence type="ECO:0000256" key="1">
    <source>
        <dbReference type="ARBA" id="ARBA00022857"/>
    </source>
</evidence>
<evidence type="ECO:0000313" key="3">
    <source>
        <dbReference type="EMBL" id="MFC6284539.1"/>
    </source>
</evidence>
<keyword evidence="1" id="KW-0521">NADP</keyword>
<proteinExistence type="predicted"/>
<evidence type="ECO:0000256" key="2">
    <source>
        <dbReference type="ARBA" id="ARBA00023002"/>
    </source>
</evidence>
<dbReference type="PANTHER" id="PTHR43296">
    <property type="entry name" value="PEROXISOMAL 2,4-DIENOYL-COA REDUCTASE"/>
    <property type="match status" value="1"/>
</dbReference>
<dbReference type="EMBL" id="JBHSRS010000084">
    <property type="protein sequence ID" value="MFC6284539.1"/>
    <property type="molecule type" value="Genomic_DNA"/>
</dbReference>
<organism evidence="3 4">
    <name type="scientific">Polaromonas aquatica</name>
    <dbReference type="NCBI Taxonomy" id="332657"/>
    <lineage>
        <taxon>Bacteria</taxon>
        <taxon>Pseudomonadati</taxon>
        <taxon>Pseudomonadota</taxon>
        <taxon>Betaproteobacteria</taxon>
        <taxon>Burkholderiales</taxon>
        <taxon>Comamonadaceae</taxon>
        <taxon>Polaromonas</taxon>
    </lineage>
</organism>
<sequence length="272" mass="28370">MSISFDFTGRHVVVFGGTTGINLGIACSFAKAGAHVSVASRKQENVDAAVATLTALGAQALGLVADVRDDESVGRAMARAHERFGDIDVLVSGAAGNFLAEVNDLSSNGFKVVVDIDLNGTFHVMRRAYPYLKKPGASIINITAPQSVIPMRYQAHVCAAKAGVDQLTRVLALEWGPAGVRINAISPGAIEGTEGMRRLSPQSQSGQEMVRSSVPLGRMGTTDDIAHLAMFLSTDAASYMTGTVIPCDGGGALESVKPMIEAAGQQLKAQKA</sequence>
<dbReference type="Proteomes" id="UP001596270">
    <property type="component" value="Unassembled WGS sequence"/>
</dbReference>
<accession>A0ABW1U4G5</accession>
<reference evidence="4" key="1">
    <citation type="journal article" date="2019" name="Int. J. Syst. Evol. Microbiol.">
        <title>The Global Catalogue of Microorganisms (GCM) 10K type strain sequencing project: providing services to taxonomists for standard genome sequencing and annotation.</title>
        <authorList>
            <consortium name="The Broad Institute Genomics Platform"/>
            <consortium name="The Broad Institute Genome Sequencing Center for Infectious Disease"/>
            <person name="Wu L."/>
            <person name="Ma J."/>
        </authorList>
    </citation>
    <scope>NUCLEOTIDE SEQUENCE [LARGE SCALE GENOMIC DNA]</scope>
    <source>
        <strain evidence="4">CCUG 39402</strain>
    </source>
</reference>
<dbReference type="InterPro" id="IPR002347">
    <property type="entry name" value="SDR_fam"/>
</dbReference>